<evidence type="ECO:0000256" key="2">
    <source>
        <dbReference type="ARBA" id="ARBA00012528"/>
    </source>
</evidence>
<name>A0A1M6ALR6_9VIBR</name>
<dbReference type="EMBL" id="FQXZ01000039">
    <property type="protein sequence ID" value="SHI37357.1"/>
    <property type="molecule type" value="Genomic_DNA"/>
</dbReference>
<sequence length="465" mass="52105">MNVIRYFRPSQIPALYTLSVAGIIFISALIGSLSRPDEMSMTIFWPANAILIALMFRYPQRSAFPVWVAAVGGYLLSNYVMGEPPQVNVMMTMANLSGVIAAWWLYTRVFSFGVYLKSRYSVLHLFILCIISSVVSAIFGAIVMEFVLDKPFFLAMIYWFSGDLSSMVAFLPVALAFPEKLVKINRKLRLYDFLPLIMVVFSVAMIFVLGGPGAIAFPVLALIWCALTYSYFVNTVIVMFFVICLFACEVLGLLPLFSADEFVGDTISFRLGVTILVLAPLVVASMNDARSRLIRKLDHAVNYDHLTNVLSRKAFEQRGEQLLSSPHPDQNHLAFLMMDLDYFKRVNDQFGHQGGDELLVHFAKLVQDIIPPDCLCGRMGGEEFAAFIPGSSCERASSIAERIRHEVSHLELNREGENTISTTVSIGVACVNHGSAKWEELMEMADKALYQAKHQGRNQVRYFNC</sequence>
<dbReference type="PROSITE" id="PS50887">
    <property type="entry name" value="GGDEF"/>
    <property type="match status" value="1"/>
</dbReference>
<dbReference type="GO" id="GO:0052621">
    <property type="term" value="F:diguanylate cyclase activity"/>
    <property type="evidence" value="ECO:0007669"/>
    <property type="project" value="UniProtKB-EC"/>
</dbReference>
<dbReference type="Gene3D" id="3.30.70.270">
    <property type="match status" value="1"/>
</dbReference>
<feature type="transmembrane region" description="Helical" evidence="4">
    <location>
        <begin position="215"/>
        <end position="232"/>
    </location>
</feature>
<dbReference type="STRING" id="1216006.VA7868_03608"/>
<feature type="transmembrane region" description="Helical" evidence="4">
    <location>
        <begin position="122"/>
        <end position="144"/>
    </location>
</feature>
<dbReference type="SUPFAM" id="SSF55073">
    <property type="entry name" value="Nucleotide cyclase"/>
    <property type="match status" value="1"/>
</dbReference>
<evidence type="ECO:0000259" key="5">
    <source>
        <dbReference type="PROSITE" id="PS50887"/>
    </source>
</evidence>
<evidence type="ECO:0000313" key="7">
    <source>
        <dbReference type="Proteomes" id="UP000184608"/>
    </source>
</evidence>
<comment type="cofactor">
    <cofactor evidence="1">
        <name>Mg(2+)</name>
        <dbReference type="ChEBI" id="CHEBI:18420"/>
    </cofactor>
</comment>
<protein>
    <recommendedName>
        <fullName evidence="2">diguanylate cyclase</fullName>
        <ecNumber evidence="2">2.7.7.65</ecNumber>
    </recommendedName>
</protein>
<dbReference type="Pfam" id="PF00990">
    <property type="entry name" value="GGDEF"/>
    <property type="match status" value="1"/>
</dbReference>
<gene>
    <name evidence="6" type="primary">yedQ</name>
    <name evidence="6" type="ORF">VA7868_03608</name>
</gene>
<proteinExistence type="predicted"/>
<dbReference type="OrthoDB" id="9803824at2"/>
<comment type="catalytic activity">
    <reaction evidence="3">
        <text>2 GTP = 3',3'-c-di-GMP + 2 diphosphate</text>
        <dbReference type="Rhea" id="RHEA:24898"/>
        <dbReference type="ChEBI" id="CHEBI:33019"/>
        <dbReference type="ChEBI" id="CHEBI:37565"/>
        <dbReference type="ChEBI" id="CHEBI:58805"/>
        <dbReference type="EC" id="2.7.7.65"/>
    </reaction>
</comment>
<evidence type="ECO:0000256" key="3">
    <source>
        <dbReference type="ARBA" id="ARBA00034247"/>
    </source>
</evidence>
<feature type="transmembrane region" description="Helical" evidence="4">
    <location>
        <begin position="156"/>
        <end position="178"/>
    </location>
</feature>
<dbReference type="CDD" id="cd01949">
    <property type="entry name" value="GGDEF"/>
    <property type="match status" value="1"/>
</dbReference>
<evidence type="ECO:0000313" key="6">
    <source>
        <dbReference type="EMBL" id="SHI37357.1"/>
    </source>
</evidence>
<evidence type="ECO:0000256" key="1">
    <source>
        <dbReference type="ARBA" id="ARBA00001946"/>
    </source>
</evidence>
<dbReference type="FunFam" id="3.30.70.270:FF:000001">
    <property type="entry name" value="Diguanylate cyclase domain protein"/>
    <property type="match status" value="1"/>
</dbReference>
<dbReference type="GO" id="GO:1902201">
    <property type="term" value="P:negative regulation of bacterial-type flagellum-dependent cell motility"/>
    <property type="evidence" value="ECO:0007669"/>
    <property type="project" value="TreeGrafter"/>
</dbReference>
<dbReference type="GO" id="GO:0005886">
    <property type="term" value="C:plasma membrane"/>
    <property type="evidence" value="ECO:0007669"/>
    <property type="project" value="TreeGrafter"/>
</dbReference>
<dbReference type="AlphaFoldDB" id="A0A1M6ALR6"/>
<keyword evidence="4" id="KW-0812">Transmembrane</keyword>
<dbReference type="InterPro" id="IPR029787">
    <property type="entry name" value="Nucleotide_cyclase"/>
</dbReference>
<feature type="transmembrane region" description="Helical" evidence="4">
    <location>
        <begin position="39"/>
        <end position="56"/>
    </location>
</feature>
<keyword evidence="7" id="KW-1185">Reference proteome</keyword>
<dbReference type="EC" id="2.7.7.65" evidence="2"/>
<dbReference type="InterPro" id="IPR050469">
    <property type="entry name" value="Diguanylate_Cyclase"/>
</dbReference>
<evidence type="ECO:0000256" key="4">
    <source>
        <dbReference type="SAM" id="Phobius"/>
    </source>
</evidence>
<feature type="transmembrane region" description="Helical" evidence="4">
    <location>
        <begin position="237"/>
        <end position="257"/>
    </location>
</feature>
<feature type="transmembrane region" description="Helical" evidence="4">
    <location>
        <begin position="12"/>
        <end position="33"/>
    </location>
</feature>
<accession>A0A1M6ALR6</accession>
<dbReference type="PANTHER" id="PTHR45138:SF9">
    <property type="entry name" value="DIGUANYLATE CYCLASE DGCM-RELATED"/>
    <property type="match status" value="1"/>
</dbReference>
<dbReference type="RefSeq" id="WP_073605205.1">
    <property type="nucleotide sequence ID" value="NZ_FQXZ01000039.1"/>
</dbReference>
<dbReference type="PANTHER" id="PTHR45138">
    <property type="entry name" value="REGULATORY COMPONENTS OF SENSORY TRANSDUCTION SYSTEM"/>
    <property type="match status" value="1"/>
</dbReference>
<dbReference type="NCBIfam" id="TIGR00254">
    <property type="entry name" value="GGDEF"/>
    <property type="match status" value="1"/>
</dbReference>
<keyword evidence="4" id="KW-1133">Transmembrane helix</keyword>
<dbReference type="GO" id="GO:0043709">
    <property type="term" value="P:cell adhesion involved in single-species biofilm formation"/>
    <property type="evidence" value="ECO:0007669"/>
    <property type="project" value="TreeGrafter"/>
</dbReference>
<feature type="transmembrane region" description="Helical" evidence="4">
    <location>
        <begin position="190"/>
        <end position="209"/>
    </location>
</feature>
<dbReference type="InterPro" id="IPR000160">
    <property type="entry name" value="GGDEF_dom"/>
</dbReference>
<dbReference type="SMART" id="SM00267">
    <property type="entry name" value="GGDEF"/>
    <property type="match status" value="1"/>
</dbReference>
<organism evidence="6 7">
    <name type="scientific">Vibrio aerogenes CECT 7868</name>
    <dbReference type="NCBI Taxonomy" id="1216006"/>
    <lineage>
        <taxon>Bacteria</taxon>
        <taxon>Pseudomonadati</taxon>
        <taxon>Pseudomonadota</taxon>
        <taxon>Gammaproteobacteria</taxon>
        <taxon>Vibrionales</taxon>
        <taxon>Vibrionaceae</taxon>
        <taxon>Vibrio</taxon>
    </lineage>
</organism>
<feature type="transmembrane region" description="Helical" evidence="4">
    <location>
        <begin position="269"/>
        <end position="286"/>
    </location>
</feature>
<dbReference type="Proteomes" id="UP000184608">
    <property type="component" value="Unassembled WGS sequence"/>
</dbReference>
<feature type="transmembrane region" description="Helical" evidence="4">
    <location>
        <begin position="63"/>
        <end position="81"/>
    </location>
</feature>
<feature type="domain" description="GGDEF" evidence="5">
    <location>
        <begin position="331"/>
        <end position="465"/>
    </location>
</feature>
<keyword evidence="6" id="KW-0808">Transferase</keyword>
<feature type="transmembrane region" description="Helical" evidence="4">
    <location>
        <begin position="87"/>
        <end position="110"/>
    </location>
</feature>
<keyword evidence="4" id="KW-0472">Membrane</keyword>
<reference evidence="6 7" key="1">
    <citation type="submission" date="2016-11" db="EMBL/GenBank/DDBJ databases">
        <authorList>
            <person name="Jaros S."/>
            <person name="Januszkiewicz K."/>
            <person name="Wedrychowicz H."/>
        </authorList>
    </citation>
    <scope>NUCLEOTIDE SEQUENCE [LARGE SCALE GENOMIC DNA]</scope>
    <source>
        <strain evidence="6 7">CECT 7868</strain>
    </source>
</reference>
<dbReference type="InterPro" id="IPR043128">
    <property type="entry name" value="Rev_trsase/Diguanyl_cyclase"/>
</dbReference>
<keyword evidence="6" id="KW-0548">Nucleotidyltransferase</keyword>